<protein>
    <submittedName>
        <fullName evidence="4">4-aminobutyrate aminotransferase</fullName>
    </submittedName>
</protein>
<evidence type="ECO:0000256" key="2">
    <source>
        <dbReference type="ARBA" id="ARBA00022898"/>
    </source>
</evidence>
<dbReference type="Gene3D" id="3.90.1200.10">
    <property type="match status" value="1"/>
</dbReference>
<dbReference type="Proteomes" id="UP000617531">
    <property type="component" value="Unassembled WGS sequence"/>
</dbReference>
<reference evidence="4" key="1">
    <citation type="journal article" date="2014" name="Int. J. Syst. Evol. Microbiol.">
        <title>Complete genome sequence of Corynebacterium casei LMG S-19264T (=DSM 44701T), isolated from a smear-ripened cheese.</title>
        <authorList>
            <consortium name="US DOE Joint Genome Institute (JGI-PGF)"/>
            <person name="Walter F."/>
            <person name="Albersmeier A."/>
            <person name="Kalinowski J."/>
            <person name="Ruckert C."/>
        </authorList>
    </citation>
    <scope>NUCLEOTIDE SEQUENCE</scope>
    <source>
        <strain evidence="4">CGMCC 1.16548</strain>
    </source>
</reference>
<keyword evidence="4" id="KW-0032">Aminotransferase</keyword>
<proteinExistence type="inferred from homology"/>
<dbReference type="InterPro" id="IPR005814">
    <property type="entry name" value="Aminotrans_3"/>
</dbReference>
<dbReference type="InterPro" id="IPR015424">
    <property type="entry name" value="PyrdxlP-dep_Trfase"/>
</dbReference>
<dbReference type="InterPro" id="IPR015421">
    <property type="entry name" value="PyrdxlP-dep_Trfase_major"/>
</dbReference>
<comment type="similarity">
    <text evidence="1">Belongs to the class-III pyridoxal-phosphate-dependent aminotransferase family.</text>
</comment>
<dbReference type="SUPFAM" id="SSF53383">
    <property type="entry name" value="PLP-dependent transferases"/>
    <property type="match status" value="1"/>
</dbReference>
<evidence type="ECO:0000259" key="3">
    <source>
        <dbReference type="Pfam" id="PF01636"/>
    </source>
</evidence>
<dbReference type="InterPro" id="IPR015422">
    <property type="entry name" value="PyrdxlP-dep_Trfase_small"/>
</dbReference>
<dbReference type="PANTHER" id="PTHR45688:SF13">
    <property type="entry name" value="ALANINE--GLYOXYLATE AMINOTRANSFERASE 2-LIKE"/>
    <property type="match status" value="1"/>
</dbReference>
<dbReference type="NCBIfam" id="NF004800">
    <property type="entry name" value="PRK06149.1"/>
    <property type="match status" value="1"/>
</dbReference>
<evidence type="ECO:0000313" key="5">
    <source>
        <dbReference type="Proteomes" id="UP000617531"/>
    </source>
</evidence>
<dbReference type="PANTHER" id="PTHR45688">
    <property type="match status" value="1"/>
</dbReference>
<dbReference type="EMBL" id="BNAI01000001">
    <property type="protein sequence ID" value="GHF03797.1"/>
    <property type="molecule type" value="Genomic_DNA"/>
</dbReference>
<dbReference type="AlphaFoldDB" id="A0A8J3DVF1"/>
<dbReference type="Gene3D" id="3.40.640.10">
    <property type="entry name" value="Type I PLP-dependent aspartate aminotransferase-like (Major domain)"/>
    <property type="match status" value="1"/>
</dbReference>
<comment type="caution">
    <text evidence="4">The sequence shown here is derived from an EMBL/GenBank/DDBJ whole genome shotgun (WGS) entry which is preliminary data.</text>
</comment>
<evidence type="ECO:0000313" key="4">
    <source>
        <dbReference type="EMBL" id="GHF03797.1"/>
    </source>
</evidence>
<dbReference type="SUPFAM" id="SSF56112">
    <property type="entry name" value="Protein kinase-like (PK-like)"/>
    <property type="match status" value="1"/>
</dbReference>
<dbReference type="CDD" id="cd00610">
    <property type="entry name" value="OAT_like"/>
    <property type="match status" value="1"/>
</dbReference>
<keyword evidence="5" id="KW-1185">Reference proteome</keyword>
<name>A0A8J3DVF1_9MICO</name>
<reference evidence="4" key="2">
    <citation type="submission" date="2020-09" db="EMBL/GenBank/DDBJ databases">
        <authorList>
            <person name="Sun Q."/>
            <person name="Zhou Y."/>
        </authorList>
    </citation>
    <scope>NUCLEOTIDE SEQUENCE</scope>
    <source>
        <strain evidence="4">CGMCC 1.16548</strain>
    </source>
</reference>
<dbReference type="Pfam" id="PF01636">
    <property type="entry name" value="APH"/>
    <property type="match status" value="1"/>
</dbReference>
<keyword evidence="4" id="KW-0808">Transferase</keyword>
<gene>
    <name evidence="4" type="ORF">GCM10011600_00090</name>
</gene>
<accession>A0A8J3DVF1</accession>
<keyword evidence="2" id="KW-0663">Pyridoxal phosphate</keyword>
<dbReference type="InterPro" id="IPR002575">
    <property type="entry name" value="Aminoglycoside_PTrfase"/>
</dbReference>
<dbReference type="GO" id="GO:0008483">
    <property type="term" value="F:transaminase activity"/>
    <property type="evidence" value="ECO:0007669"/>
    <property type="project" value="UniProtKB-KW"/>
</dbReference>
<evidence type="ECO:0000256" key="1">
    <source>
        <dbReference type="ARBA" id="ARBA00008954"/>
    </source>
</evidence>
<dbReference type="InterPro" id="IPR011009">
    <property type="entry name" value="Kinase-like_dom_sf"/>
</dbReference>
<dbReference type="RefSeq" id="WP_191281358.1">
    <property type="nucleotide sequence ID" value="NZ_BNAI01000001.1"/>
</dbReference>
<dbReference type="GO" id="GO:0030170">
    <property type="term" value="F:pyridoxal phosphate binding"/>
    <property type="evidence" value="ECO:0007669"/>
    <property type="project" value="InterPro"/>
</dbReference>
<organism evidence="4 5">
    <name type="scientific">Pseudolysinimonas yzui</name>
    <dbReference type="NCBI Taxonomy" id="2708254"/>
    <lineage>
        <taxon>Bacteria</taxon>
        <taxon>Bacillati</taxon>
        <taxon>Actinomycetota</taxon>
        <taxon>Actinomycetes</taxon>
        <taxon>Micrococcales</taxon>
        <taxon>Microbacteriaceae</taxon>
        <taxon>Pseudolysinimonas</taxon>
    </lineage>
</organism>
<dbReference type="Pfam" id="PF00202">
    <property type="entry name" value="Aminotran_3"/>
    <property type="match status" value="1"/>
</dbReference>
<feature type="domain" description="Aminoglycoside phosphotransferase" evidence="3">
    <location>
        <begin position="48"/>
        <end position="277"/>
    </location>
</feature>
<dbReference type="Gene3D" id="3.90.1150.10">
    <property type="entry name" value="Aspartate Aminotransferase, domain 1"/>
    <property type="match status" value="1"/>
</dbReference>
<sequence>MSDTSRGATNRSGFDFFEAGELPTPQITAAEAEQLVAEQFGRTVVARSLGSQQDANFLLTDADGATVGVLKVSNGAFGEAEIRAQDEGAAQIAERLPHLRVPTVLEHATAGRPARVLRPGGSGEVARILSFLDGGTLTGSGYLRPPVVEGLGALSGMVNRELRDFEHEGVHRTLQWDLREAARVIDQLAHYVDDVDRRRVVEEVRRVEGARIEALAARLPVSVIHGDITDDNVVRSADEHGTPDGVIDFGDLNMGWSVAELAVTVSSILHHEGATPVSTLPAIRAFHRERPLTGDEVQALWPLVLLRGAVVVVSGWQQAAIDADNEYARDALEHEWRILENALTVPTTVMTALVQSVVGAPASPLALPASFPPMLDGQARVATLDLSVDSDAMDEGAWLLDGREAALARDRLAAGADAVSTVHLQPRLTRSVRLSREEPATAATGIDVWFGRDTDVRAPWAGRVEVEGGDVSVIDSDHGIVLRLNAESAEVVASGTVGPGDPVLTVKAGSRLRITVAAAEAAVPDFVRASEIAGWRAVVADPLPLLVGTSDPVKGADRNPNDADELVHRREQHFASVQEHYYRHPPRIERGWQHTMIDVDARCYLDMVNNVTSLGHAHPGVERAAARQLRRLNTNSRFNYGAVVEYSTRLSELLPALLDTVFLVNSGSEAVDLALRIALATTGRPDVLAVAEAYHGWTFASDAVSTSIADNPNALETRPDWVHTVDAPNAYRGRYRGPDVGRYADDAVETIHRLAAEGRPPAAFIAEAYYGNAGGMALPDGYLDKVYAAVREHGGLAIADEVQVGYGRLGEWFWGFEQQGVVPDIVTVAKAIGNGHPLGAVITSREVAERYRNQGYFFSSAGGSPVSSAVGLAVLDALRDEKLQQNARDVGRHLKERLTQLAERHELIGAVHGSGLYLGVELVRDRETREPATRETTAICERMLELGVIIQPTGDRQCVLKTKPPLCLDRESADYFVDALDHVLSTGY</sequence>